<dbReference type="EMBL" id="CAJVAP010000012">
    <property type="protein sequence ID" value="CAG7610353.1"/>
    <property type="molecule type" value="Genomic_DNA"/>
</dbReference>
<dbReference type="InterPro" id="IPR052164">
    <property type="entry name" value="Anthracycline_SecMetBiosynth"/>
</dbReference>
<gene>
    <name evidence="2" type="ORF">LEUCIP111803_01304</name>
</gene>
<dbReference type="InterPro" id="IPR041581">
    <property type="entry name" value="Glyoxalase_6"/>
</dbReference>
<evidence type="ECO:0000259" key="1">
    <source>
        <dbReference type="PROSITE" id="PS51819"/>
    </source>
</evidence>
<dbReference type="Pfam" id="PF18029">
    <property type="entry name" value="Glyoxalase_6"/>
    <property type="match status" value="1"/>
</dbReference>
<dbReference type="AlphaFoldDB" id="A0A916JWR2"/>
<dbReference type="PANTHER" id="PTHR33993">
    <property type="entry name" value="GLYOXALASE-RELATED"/>
    <property type="match status" value="1"/>
</dbReference>
<dbReference type="PROSITE" id="PS51819">
    <property type="entry name" value="VOC"/>
    <property type="match status" value="1"/>
</dbReference>
<name>A0A916JWR2_9MICO</name>
<reference evidence="2" key="1">
    <citation type="submission" date="2021-06" db="EMBL/GenBank/DDBJ databases">
        <authorList>
            <person name="Criscuolo A."/>
        </authorList>
    </citation>
    <scope>NUCLEOTIDE SEQUENCE</scope>
    <source>
        <strain evidence="2">CIP111803</strain>
    </source>
</reference>
<accession>A0A916JWR2</accession>
<dbReference type="InterPro" id="IPR037523">
    <property type="entry name" value="VOC_core"/>
</dbReference>
<comment type="caution">
    <text evidence="2">The sequence shown here is derived from an EMBL/GenBank/DDBJ whole genome shotgun (WGS) entry which is preliminary data.</text>
</comment>
<feature type="domain" description="VOC" evidence="1">
    <location>
        <begin position="12"/>
        <end position="123"/>
    </location>
</feature>
<dbReference type="RefSeq" id="WP_218114923.1">
    <property type="nucleotide sequence ID" value="NZ_CAJVAP010000012.1"/>
</dbReference>
<dbReference type="Proteomes" id="UP000693892">
    <property type="component" value="Unassembled WGS sequence"/>
</dbReference>
<sequence length="257" mass="26790">MTGISHDYPVGASVWQELRVRSLDGLAEFYRAVLGLTLEAGDGRGVLLTASGDRVAGVIADPELAEAEIGWHVFLGADDLAAAVARATAAGATVVRTAEPMLIEGEATWLLDPFGAPFGLAVPAPGQAVPVSTELGRMSLVDPTNHDLEAQIAFQQALFPSDAHDPIVPHEVCFFRNAEGLALRGSYEVAEEVRPFLPPHWLPWFSVADQSAAIDAAAAAGGTVNTRDNVNGFGTWGVVVDPGGGVFKALQVAGSAL</sequence>
<keyword evidence="3" id="KW-1185">Reference proteome</keyword>
<protein>
    <recommendedName>
        <fullName evidence="1">VOC domain-containing protein</fullName>
    </recommendedName>
</protein>
<evidence type="ECO:0000313" key="2">
    <source>
        <dbReference type="EMBL" id="CAG7610353.1"/>
    </source>
</evidence>
<proteinExistence type="predicted"/>
<dbReference type="PANTHER" id="PTHR33993:SF14">
    <property type="entry name" value="GB|AAF24581.1"/>
    <property type="match status" value="1"/>
</dbReference>
<organism evidence="2 3">
    <name type="scientific">Leucobacter soli</name>
    <dbReference type="NCBI Taxonomy" id="2812850"/>
    <lineage>
        <taxon>Bacteria</taxon>
        <taxon>Bacillati</taxon>
        <taxon>Actinomycetota</taxon>
        <taxon>Actinomycetes</taxon>
        <taxon>Micrococcales</taxon>
        <taxon>Microbacteriaceae</taxon>
        <taxon>Leucobacter</taxon>
    </lineage>
</organism>
<evidence type="ECO:0000313" key="3">
    <source>
        <dbReference type="Proteomes" id="UP000693892"/>
    </source>
</evidence>